<protein>
    <submittedName>
        <fullName evidence="1">Uncharacterized protein</fullName>
    </submittedName>
</protein>
<evidence type="ECO:0000313" key="1">
    <source>
        <dbReference type="EMBL" id="MBD2722127.1"/>
    </source>
</evidence>
<proteinExistence type="predicted"/>
<keyword evidence="2" id="KW-1185">Reference proteome</keyword>
<gene>
    <name evidence="1" type="ORF">IC234_08295</name>
</gene>
<name>A0ABR8JS33_9BACT</name>
<dbReference type="EMBL" id="JACXAC010000002">
    <property type="protein sequence ID" value="MBD2722127.1"/>
    <property type="molecule type" value="Genomic_DNA"/>
</dbReference>
<evidence type="ECO:0000313" key="2">
    <source>
        <dbReference type="Proteomes" id="UP000606003"/>
    </source>
</evidence>
<comment type="caution">
    <text evidence="1">The sequence shown here is derived from an EMBL/GenBank/DDBJ whole genome shotgun (WGS) entry which is preliminary data.</text>
</comment>
<sequence length="112" mass="13441">MLQEKRHAELAEASLPLRCKSNPMRNLLAWRMYPEPDGTNYYEEDLDTEEKVEHLFDYCQILEASVFDEGWKFLLHRYGIKTLYEINERSGWYDVTDADDFQLYLPAHLFDK</sequence>
<reference evidence="1 2" key="1">
    <citation type="submission" date="2020-09" db="EMBL/GenBank/DDBJ databases">
        <authorList>
            <person name="Kim M.K."/>
        </authorList>
    </citation>
    <scope>NUCLEOTIDE SEQUENCE [LARGE SCALE GENOMIC DNA]</scope>
    <source>
        <strain evidence="1 2">BT189</strain>
    </source>
</reference>
<dbReference type="Proteomes" id="UP000606003">
    <property type="component" value="Unassembled WGS sequence"/>
</dbReference>
<dbReference type="RefSeq" id="WP_190923377.1">
    <property type="nucleotide sequence ID" value="NZ_JACXAC010000002.1"/>
</dbReference>
<accession>A0ABR8JS33</accession>
<organism evidence="1 2">
    <name type="scientific">Hymenobacter armeniacus</name>
    <dbReference type="NCBI Taxonomy" id="2771358"/>
    <lineage>
        <taxon>Bacteria</taxon>
        <taxon>Pseudomonadati</taxon>
        <taxon>Bacteroidota</taxon>
        <taxon>Cytophagia</taxon>
        <taxon>Cytophagales</taxon>
        <taxon>Hymenobacteraceae</taxon>
        <taxon>Hymenobacter</taxon>
    </lineage>
</organism>